<protein>
    <submittedName>
        <fullName evidence="9">Uncharacterized protein</fullName>
    </submittedName>
</protein>
<dbReference type="SFLD" id="SFLDS00005">
    <property type="entry name" value="Isoprenoid_Synthase_Type_I"/>
    <property type="match status" value="1"/>
</dbReference>
<dbReference type="InterPro" id="IPR034741">
    <property type="entry name" value="Terpene_cyclase-like_1_C"/>
</dbReference>
<dbReference type="InterPro" id="IPR008949">
    <property type="entry name" value="Isoprenoid_synthase_dom_sf"/>
</dbReference>
<dbReference type="Pfam" id="PF01397">
    <property type="entry name" value="Terpene_synth"/>
    <property type="match status" value="1"/>
</dbReference>
<dbReference type="SUPFAM" id="SSF48576">
    <property type="entry name" value="Terpenoid synthases"/>
    <property type="match status" value="1"/>
</dbReference>
<evidence type="ECO:0000256" key="5">
    <source>
        <dbReference type="ARBA" id="ARBA00023239"/>
    </source>
</evidence>
<dbReference type="InterPro" id="IPR001906">
    <property type="entry name" value="Terpene_synth_N"/>
</dbReference>
<organism evidence="9 10">
    <name type="scientific">Buddleja alternifolia</name>
    <dbReference type="NCBI Taxonomy" id="168488"/>
    <lineage>
        <taxon>Eukaryota</taxon>
        <taxon>Viridiplantae</taxon>
        <taxon>Streptophyta</taxon>
        <taxon>Embryophyta</taxon>
        <taxon>Tracheophyta</taxon>
        <taxon>Spermatophyta</taxon>
        <taxon>Magnoliopsida</taxon>
        <taxon>eudicotyledons</taxon>
        <taxon>Gunneridae</taxon>
        <taxon>Pentapetalae</taxon>
        <taxon>asterids</taxon>
        <taxon>lamiids</taxon>
        <taxon>Lamiales</taxon>
        <taxon>Scrophulariaceae</taxon>
        <taxon>Buddlejeae</taxon>
        <taxon>Buddleja</taxon>
    </lineage>
</organism>
<evidence type="ECO:0000256" key="4">
    <source>
        <dbReference type="ARBA" id="ARBA00022842"/>
    </source>
</evidence>
<proteinExistence type="predicted"/>
<dbReference type="InterPro" id="IPR008930">
    <property type="entry name" value="Terpenoid_cyclase/PrenylTrfase"/>
</dbReference>
<keyword evidence="6" id="KW-0175">Coiled coil</keyword>
<keyword evidence="4" id="KW-0460">Magnesium</keyword>
<dbReference type="Proteomes" id="UP000826271">
    <property type="component" value="Unassembled WGS sequence"/>
</dbReference>
<reference evidence="9" key="1">
    <citation type="submission" date="2019-10" db="EMBL/GenBank/DDBJ databases">
        <authorList>
            <person name="Zhang R."/>
            <person name="Pan Y."/>
            <person name="Wang J."/>
            <person name="Ma R."/>
            <person name="Yu S."/>
        </authorList>
    </citation>
    <scope>NUCLEOTIDE SEQUENCE</scope>
    <source>
        <strain evidence="9">LA-IB0</strain>
        <tissue evidence="9">Leaf</tissue>
    </source>
</reference>
<evidence type="ECO:0000256" key="1">
    <source>
        <dbReference type="ARBA" id="ARBA00001946"/>
    </source>
</evidence>
<gene>
    <name evidence="9" type="ORF">BUALT_Bualt02G0159000</name>
</gene>
<sequence length="545" mass="63776">MELENQTLVSRPLANFHPSVWGTRFMLPDSESNGKINGHHEERLVEELKEEMKRELKKTSNDYMRQLKMIDAIQRLGIEYHFEEEIDEALENVFEKFHDYCKENQDMYITALGFRLLRQHGHRFKDAKGEFINVGDVTGVLEFYEATYLRGHGEDVLDHGYVFARNYLELVLPSLTNPIAEQVNHALNEYSNRRGLPRLEARHYIPIYEQLASHHQPLLRLAKLDFNLLQSLHKRELSEVCRWWQIDIEGPTKLWYARDRMVETYFWVLGIYYEPKYALARKIMTKVQALVSVIDDTYDAYGILEELEIFTEAIERWSFSCLDQLPECMKVLYKGLLETFEEIEEEMVKLEASYRVSYGKEAIKFLCRAYCAEAKWRQEKYKPKTEEYMGVAITSCGYITLIIISFLGMGNIPTKEAFDLVLSQPAFVIGSSAICRLTSDIVGHEFEQKREHVASAVECFTNEHNVSKKEAIDELNKKIEDAWKDINEGFLRPSKLPTPLLYSILNHARVIEVLYRRGDWYTHVGPEMQGFIHQLLIDPILIQNE</sequence>
<feature type="domain" description="Terpene synthase N-terminal" evidence="7">
    <location>
        <begin position="21"/>
        <end position="187"/>
    </location>
</feature>
<dbReference type="PANTHER" id="PTHR31225">
    <property type="entry name" value="OS04G0344100 PROTEIN-RELATED"/>
    <property type="match status" value="1"/>
</dbReference>
<dbReference type="GO" id="GO:0016102">
    <property type="term" value="P:diterpenoid biosynthetic process"/>
    <property type="evidence" value="ECO:0007669"/>
    <property type="project" value="InterPro"/>
</dbReference>
<feature type="domain" description="Terpene synthase metal-binding" evidence="8">
    <location>
        <begin position="251"/>
        <end position="485"/>
    </location>
</feature>
<dbReference type="SUPFAM" id="SSF48239">
    <property type="entry name" value="Terpenoid cyclases/Protein prenyltransferases"/>
    <property type="match status" value="1"/>
</dbReference>
<evidence type="ECO:0000256" key="6">
    <source>
        <dbReference type="SAM" id="Coils"/>
    </source>
</evidence>
<evidence type="ECO:0000256" key="3">
    <source>
        <dbReference type="ARBA" id="ARBA00022723"/>
    </source>
</evidence>
<dbReference type="GO" id="GO:0000287">
    <property type="term" value="F:magnesium ion binding"/>
    <property type="evidence" value="ECO:0007669"/>
    <property type="project" value="InterPro"/>
</dbReference>
<evidence type="ECO:0000313" key="10">
    <source>
        <dbReference type="Proteomes" id="UP000826271"/>
    </source>
</evidence>
<dbReference type="EMBL" id="WHWC01000002">
    <property type="protein sequence ID" value="KAG8388762.1"/>
    <property type="molecule type" value="Genomic_DNA"/>
</dbReference>
<keyword evidence="5" id="KW-0456">Lyase</keyword>
<evidence type="ECO:0000256" key="2">
    <source>
        <dbReference type="ARBA" id="ARBA00004721"/>
    </source>
</evidence>
<accession>A0AAV6Y8K0</accession>
<dbReference type="GO" id="GO:0010333">
    <property type="term" value="F:terpene synthase activity"/>
    <property type="evidence" value="ECO:0007669"/>
    <property type="project" value="InterPro"/>
</dbReference>
<dbReference type="Gene3D" id="1.10.600.10">
    <property type="entry name" value="Farnesyl Diphosphate Synthase"/>
    <property type="match status" value="1"/>
</dbReference>
<dbReference type="PANTHER" id="PTHR31225:SF93">
    <property type="entry name" value="ALPHA-HUMULENE_(-)-(E)-BETA-CARYOPHYLLENE SYNTHASE"/>
    <property type="match status" value="1"/>
</dbReference>
<evidence type="ECO:0000259" key="8">
    <source>
        <dbReference type="Pfam" id="PF03936"/>
    </source>
</evidence>
<dbReference type="InterPro" id="IPR044814">
    <property type="entry name" value="Terpene_cyclase_plant_C1"/>
</dbReference>
<dbReference type="InterPro" id="IPR036965">
    <property type="entry name" value="Terpene_synth_N_sf"/>
</dbReference>
<dbReference type="InterPro" id="IPR050148">
    <property type="entry name" value="Terpene_synthase-like"/>
</dbReference>
<dbReference type="FunFam" id="1.10.600.10:FF:000007">
    <property type="entry name" value="Isoprene synthase, chloroplastic"/>
    <property type="match status" value="1"/>
</dbReference>
<dbReference type="Pfam" id="PF03936">
    <property type="entry name" value="Terpene_synth_C"/>
    <property type="match status" value="1"/>
</dbReference>
<keyword evidence="3" id="KW-0479">Metal-binding</keyword>
<keyword evidence="10" id="KW-1185">Reference proteome</keyword>
<dbReference type="CDD" id="cd00684">
    <property type="entry name" value="Terpene_cyclase_plant_C1"/>
    <property type="match status" value="1"/>
</dbReference>
<dbReference type="InterPro" id="IPR005630">
    <property type="entry name" value="Terpene_synthase_metal-bd"/>
</dbReference>
<feature type="coiled-coil region" evidence="6">
    <location>
        <begin position="42"/>
        <end position="69"/>
    </location>
</feature>
<evidence type="ECO:0000259" key="7">
    <source>
        <dbReference type="Pfam" id="PF01397"/>
    </source>
</evidence>
<comment type="caution">
    <text evidence="9">The sequence shown here is derived from an EMBL/GenBank/DDBJ whole genome shotgun (WGS) entry which is preliminary data.</text>
</comment>
<dbReference type="Gene3D" id="1.50.10.130">
    <property type="entry name" value="Terpene synthase, N-terminal domain"/>
    <property type="match status" value="1"/>
</dbReference>
<dbReference type="SFLD" id="SFLDG01019">
    <property type="entry name" value="Terpene_Cyclase_Like_1_C_Termi"/>
    <property type="match status" value="1"/>
</dbReference>
<comment type="pathway">
    <text evidence="2">Secondary metabolite biosynthesis; terpenoid biosynthesis.</text>
</comment>
<name>A0AAV6Y8K0_9LAMI</name>
<comment type="cofactor">
    <cofactor evidence="1">
        <name>Mg(2+)</name>
        <dbReference type="ChEBI" id="CHEBI:18420"/>
    </cofactor>
</comment>
<evidence type="ECO:0000313" key="9">
    <source>
        <dbReference type="EMBL" id="KAG8388762.1"/>
    </source>
</evidence>
<dbReference type="AlphaFoldDB" id="A0AAV6Y8K0"/>